<feature type="domain" description="Protein kinase" evidence="5">
    <location>
        <begin position="26"/>
        <end position="333"/>
    </location>
</feature>
<dbReference type="SMART" id="SM00220">
    <property type="entry name" value="S_TKc"/>
    <property type="match status" value="1"/>
</dbReference>
<evidence type="ECO:0000256" key="4">
    <source>
        <dbReference type="ARBA" id="ARBA00047951"/>
    </source>
</evidence>
<dbReference type="GO" id="GO:0004674">
    <property type="term" value="F:protein serine/threonine kinase activity"/>
    <property type="evidence" value="ECO:0007669"/>
    <property type="project" value="TreeGrafter"/>
</dbReference>
<evidence type="ECO:0000256" key="1">
    <source>
        <dbReference type="ARBA" id="ARBA00022741"/>
    </source>
</evidence>
<dbReference type="PROSITE" id="PS50011">
    <property type="entry name" value="PROTEIN_KINASE_DOM"/>
    <property type="match status" value="1"/>
</dbReference>
<evidence type="ECO:0000256" key="2">
    <source>
        <dbReference type="ARBA" id="ARBA00022840"/>
    </source>
</evidence>
<evidence type="ECO:0000256" key="3">
    <source>
        <dbReference type="ARBA" id="ARBA00047558"/>
    </source>
</evidence>
<dbReference type="AlphaFoldDB" id="A0A4S4EUA9"/>
<dbReference type="Pfam" id="PF00069">
    <property type="entry name" value="Pkinase"/>
    <property type="match status" value="1"/>
</dbReference>
<keyword evidence="1" id="KW-0547">Nucleotide-binding</keyword>
<evidence type="ECO:0000259" key="5">
    <source>
        <dbReference type="PROSITE" id="PS50011"/>
    </source>
</evidence>
<keyword evidence="2" id="KW-0067">ATP-binding</keyword>
<dbReference type="STRING" id="542762.A0A4S4EUA9"/>
<proteinExistence type="predicted"/>
<evidence type="ECO:0000313" key="6">
    <source>
        <dbReference type="EMBL" id="THG19856.1"/>
    </source>
</evidence>
<dbReference type="Proteomes" id="UP000306102">
    <property type="component" value="Unassembled WGS sequence"/>
</dbReference>
<dbReference type="GO" id="GO:0005886">
    <property type="term" value="C:plasma membrane"/>
    <property type="evidence" value="ECO:0007669"/>
    <property type="project" value="TreeGrafter"/>
</dbReference>
<sequence length="344" mass="38259">MLPSTLGDMSRNSEDLDASWSFLVWYWCDAPKCWNAFGDVVRGGCGGAPIVKGVRVRDVGDFNSWLYSICLEEDNFGDNLVREQGRCFVGQSALKIYWGVEAGILASYGDLDFPASVYEYAAGGSIELLSKRLYKSEGGMAENGESSSLTWKSRLKIANDTAYVVTHMHTAFSTPIIHRDLKPSNIIIDQSCVAKLLDFSLSISIPPGETQVEDEAYGTVGFIDPVYMSTGFLTKKSDVYSFGAILLELLTGKRSMHLHCDTNQQSLQVWVKDSVEKDQCNEFVDPRILKNRGGIEQGQQLQAVLALALRCTQYNKEDRPEMIDVTKELRRMLKSDCPPSSTQP</sequence>
<dbReference type="InterPro" id="IPR045274">
    <property type="entry name" value="WAK-like"/>
</dbReference>
<reference evidence="6 7" key="1">
    <citation type="journal article" date="2018" name="Proc. Natl. Acad. Sci. U.S.A.">
        <title>Draft genome sequence of Camellia sinensis var. sinensis provides insights into the evolution of the tea genome and tea quality.</title>
        <authorList>
            <person name="Wei C."/>
            <person name="Yang H."/>
            <person name="Wang S."/>
            <person name="Zhao J."/>
            <person name="Liu C."/>
            <person name="Gao L."/>
            <person name="Xia E."/>
            <person name="Lu Y."/>
            <person name="Tai Y."/>
            <person name="She G."/>
            <person name="Sun J."/>
            <person name="Cao H."/>
            <person name="Tong W."/>
            <person name="Gao Q."/>
            <person name="Li Y."/>
            <person name="Deng W."/>
            <person name="Jiang X."/>
            <person name="Wang W."/>
            <person name="Chen Q."/>
            <person name="Zhang S."/>
            <person name="Li H."/>
            <person name="Wu J."/>
            <person name="Wang P."/>
            <person name="Li P."/>
            <person name="Shi C."/>
            <person name="Zheng F."/>
            <person name="Jian J."/>
            <person name="Huang B."/>
            <person name="Shan D."/>
            <person name="Shi M."/>
            <person name="Fang C."/>
            <person name="Yue Y."/>
            <person name="Li F."/>
            <person name="Li D."/>
            <person name="Wei S."/>
            <person name="Han B."/>
            <person name="Jiang C."/>
            <person name="Yin Y."/>
            <person name="Xia T."/>
            <person name="Zhang Z."/>
            <person name="Bennetzen J.L."/>
            <person name="Zhao S."/>
            <person name="Wan X."/>
        </authorList>
    </citation>
    <scope>NUCLEOTIDE SEQUENCE [LARGE SCALE GENOMIC DNA]</scope>
    <source>
        <strain evidence="7">cv. Shuchazao</strain>
        <tissue evidence="6">Leaf</tissue>
    </source>
</reference>
<organism evidence="6 7">
    <name type="scientific">Camellia sinensis var. sinensis</name>
    <name type="common">China tea</name>
    <dbReference type="NCBI Taxonomy" id="542762"/>
    <lineage>
        <taxon>Eukaryota</taxon>
        <taxon>Viridiplantae</taxon>
        <taxon>Streptophyta</taxon>
        <taxon>Embryophyta</taxon>
        <taxon>Tracheophyta</taxon>
        <taxon>Spermatophyta</taxon>
        <taxon>Magnoliopsida</taxon>
        <taxon>eudicotyledons</taxon>
        <taxon>Gunneridae</taxon>
        <taxon>Pentapetalae</taxon>
        <taxon>asterids</taxon>
        <taxon>Ericales</taxon>
        <taxon>Theaceae</taxon>
        <taxon>Camellia</taxon>
    </lineage>
</organism>
<dbReference type="InterPro" id="IPR000719">
    <property type="entry name" value="Prot_kinase_dom"/>
</dbReference>
<dbReference type="InterPro" id="IPR011009">
    <property type="entry name" value="Kinase-like_dom_sf"/>
</dbReference>
<dbReference type="PANTHER" id="PTHR27005:SF466">
    <property type="entry name" value="NON-FUNCTIONAL PSEUDOKINASE ZED1-LIKE"/>
    <property type="match status" value="1"/>
</dbReference>
<comment type="caution">
    <text evidence="6">The sequence shown here is derived from an EMBL/GenBank/DDBJ whole genome shotgun (WGS) entry which is preliminary data.</text>
</comment>
<evidence type="ECO:0000313" key="7">
    <source>
        <dbReference type="Proteomes" id="UP000306102"/>
    </source>
</evidence>
<accession>A0A4S4EUA9</accession>
<dbReference type="EMBL" id="SDRB02002245">
    <property type="protein sequence ID" value="THG19856.1"/>
    <property type="molecule type" value="Genomic_DNA"/>
</dbReference>
<comment type="catalytic activity">
    <reaction evidence="4">
        <text>L-threonyl-[protein] + ATP = O-phospho-L-threonyl-[protein] + ADP + H(+)</text>
        <dbReference type="Rhea" id="RHEA:46608"/>
        <dbReference type="Rhea" id="RHEA-COMP:11060"/>
        <dbReference type="Rhea" id="RHEA-COMP:11605"/>
        <dbReference type="ChEBI" id="CHEBI:15378"/>
        <dbReference type="ChEBI" id="CHEBI:30013"/>
        <dbReference type="ChEBI" id="CHEBI:30616"/>
        <dbReference type="ChEBI" id="CHEBI:61977"/>
        <dbReference type="ChEBI" id="CHEBI:456216"/>
    </reaction>
</comment>
<dbReference type="SUPFAM" id="SSF56112">
    <property type="entry name" value="Protein kinase-like (PK-like)"/>
    <property type="match status" value="1"/>
</dbReference>
<dbReference type="PROSITE" id="PS00108">
    <property type="entry name" value="PROTEIN_KINASE_ST"/>
    <property type="match status" value="1"/>
</dbReference>
<dbReference type="PANTHER" id="PTHR27005">
    <property type="entry name" value="WALL-ASSOCIATED RECEPTOR KINASE-LIKE 21"/>
    <property type="match status" value="1"/>
</dbReference>
<dbReference type="GO" id="GO:0005524">
    <property type="term" value="F:ATP binding"/>
    <property type="evidence" value="ECO:0007669"/>
    <property type="project" value="UniProtKB-KW"/>
</dbReference>
<keyword evidence="7" id="KW-1185">Reference proteome</keyword>
<name>A0A4S4EUA9_CAMSN</name>
<gene>
    <name evidence="6" type="ORF">TEA_020952</name>
</gene>
<dbReference type="Gene3D" id="1.10.510.10">
    <property type="entry name" value="Transferase(Phosphotransferase) domain 1"/>
    <property type="match status" value="1"/>
</dbReference>
<comment type="catalytic activity">
    <reaction evidence="3">
        <text>L-seryl-[protein] + ATP = O-phospho-L-seryl-[protein] + ADP + H(+)</text>
        <dbReference type="Rhea" id="RHEA:17989"/>
        <dbReference type="Rhea" id="RHEA-COMP:9863"/>
        <dbReference type="Rhea" id="RHEA-COMP:11604"/>
        <dbReference type="ChEBI" id="CHEBI:15378"/>
        <dbReference type="ChEBI" id="CHEBI:29999"/>
        <dbReference type="ChEBI" id="CHEBI:30616"/>
        <dbReference type="ChEBI" id="CHEBI:83421"/>
        <dbReference type="ChEBI" id="CHEBI:456216"/>
    </reaction>
</comment>
<protein>
    <recommendedName>
        <fullName evidence="5">Protein kinase domain-containing protein</fullName>
    </recommendedName>
</protein>
<dbReference type="GO" id="GO:0007166">
    <property type="term" value="P:cell surface receptor signaling pathway"/>
    <property type="evidence" value="ECO:0007669"/>
    <property type="project" value="InterPro"/>
</dbReference>
<dbReference type="InterPro" id="IPR008271">
    <property type="entry name" value="Ser/Thr_kinase_AS"/>
</dbReference>